<protein>
    <submittedName>
        <fullName evidence="4">Uncharacterized protein LOC105232840 isoform X1</fullName>
    </submittedName>
</protein>
<dbReference type="PANTHER" id="PTHR47331:SF1">
    <property type="entry name" value="GAG-LIKE PROTEIN"/>
    <property type="match status" value="1"/>
</dbReference>
<proteinExistence type="predicted"/>
<dbReference type="GeneID" id="105232840"/>
<evidence type="ECO:0000313" key="3">
    <source>
        <dbReference type="Proteomes" id="UP001652620"/>
    </source>
</evidence>
<dbReference type="Proteomes" id="UP001652620">
    <property type="component" value="Chromosome 2"/>
</dbReference>
<evidence type="ECO:0000256" key="1">
    <source>
        <dbReference type="SAM" id="Coils"/>
    </source>
</evidence>
<accession>A0A6J0RIU5</accession>
<dbReference type="PANTHER" id="PTHR47331">
    <property type="entry name" value="PHD-TYPE DOMAIN-CONTAINING PROTEIN"/>
    <property type="match status" value="1"/>
</dbReference>
<reference evidence="3" key="1">
    <citation type="submission" date="2025-05" db="UniProtKB">
        <authorList>
            <consortium name="RefSeq"/>
        </authorList>
    </citation>
    <scope>NUCLEOTIDE SEQUENCE [LARGE SCALE GENOMIC DNA]</scope>
</reference>
<feature type="region of interest" description="Disordered" evidence="2">
    <location>
        <begin position="1"/>
        <end position="28"/>
    </location>
</feature>
<dbReference type="RefSeq" id="XP_019845761.2">
    <property type="nucleotide sequence ID" value="XM_019990202.3"/>
</dbReference>
<evidence type="ECO:0000256" key="2">
    <source>
        <dbReference type="SAM" id="MobiDB-lite"/>
    </source>
</evidence>
<name>A0A6J0RIU5_BACDO</name>
<dbReference type="KEGG" id="bdr:105232840"/>
<reference evidence="4" key="2">
    <citation type="submission" date="2025-08" db="UniProtKB">
        <authorList>
            <consortium name="RefSeq"/>
        </authorList>
    </citation>
    <scope>IDENTIFICATION</scope>
    <source>
        <tissue evidence="4">Adult</tissue>
    </source>
</reference>
<feature type="coiled-coil region" evidence="1">
    <location>
        <begin position="43"/>
        <end position="70"/>
    </location>
</feature>
<organism evidence="3 4">
    <name type="scientific">Bactrocera dorsalis</name>
    <name type="common">Oriental fruit fly</name>
    <name type="synonym">Dacus dorsalis</name>
    <dbReference type="NCBI Taxonomy" id="27457"/>
    <lineage>
        <taxon>Eukaryota</taxon>
        <taxon>Metazoa</taxon>
        <taxon>Ecdysozoa</taxon>
        <taxon>Arthropoda</taxon>
        <taxon>Hexapoda</taxon>
        <taxon>Insecta</taxon>
        <taxon>Pterygota</taxon>
        <taxon>Neoptera</taxon>
        <taxon>Endopterygota</taxon>
        <taxon>Diptera</taxon>
        <taxon>Brachycera</taxon>
        <taxon>Muscomorpha</taxon>
        <taxon>Tephritoidea</taxon>
        <taxon>Tephritidae</taxon>
        <taxon>Bactrocera</taxon>
        <taxon>Bactrocera</taxon>
    </lineage>
</organism>
<dbReference type="Pfam" id="PF03564">
    <property type="entry name" value="DUF1759"/>
    <property type="match status" value="1"/>
</dbReference>
<dbReference type="InParanoid" id="A0A6J0RIU5"/>
<feature type="compositionally biased region" description="Polar residues" evidence="2">
    <location>
        <begin position="1"/>
        <end position="16"/>
    </location>
</feature>
<gene>
    <name evidence="4" type="primary">LOC105232840</name>
</gene>
<keyword evidence="1" id="KW-0175">Coiled coil</keyword>
<dbReference type="OrthoDB" id="6434680at2759"/>
<dbReference type="InterPro" id="IPR005312">
    <property type="entry name" value="DUF1759"/>
</dbReference>
<sequence>MPRYNLRSQKTHNANPSKMPISNEDSFSDNDGDCAMVMPDNAVADLQKQIRQLQLSLEAFEKERLSLKQTIASTTAAVDTRIAVSLADSFQVNAAAPVKQMYAYTNTADNFAYSLPHMSYANAAVLAPPNSNVNAADVFFTRSNAYTNSNYNPTSAHQHMPSYMQPITPCLNVTAGNFSPIVNFADIKSTAATSLNNTHSSPMQNNNPNNQHFIRKLQDLPHFSGSPEEWPMFIVAFKETTSMFAYSNVENLLRLQKALKGDARSKVESLLIHPSSVNAVISSLQFHYGRPELLMRSQLAKVKSFPSITSGKIHEIANYSSMVTNLVPFLENASAAPHLSNPTLLDELVSKLPIYKREEWARHTFAINKAYPTIREFSSWLQQMSTCVVMATELNTPHVSSEQPSRKCNRSPKTVLTISEEKLKCIFCKNNHRLYQCMKFKEVNNDKRWEIVKTNRLCFCCLSPGHNVYNSSCQKYHNKLLHNQVVQNPNIGNSVSAESAVAAVSTCQPSVNEELPLIKRVGVENANINKTLLKFLPIKLYGPKGSIKVIAFIDDGARVTLIEEETANKIGLRGRKELLRLKWFDDQTTSGVSKLVNLEISGSLDKSKRFYINGVRTTKK</sequence>
<keyword evidence="3" id="KW-1185">Reference proteome</keyword>
<evidence type="ECO:0000313" key="4">
    <source>
        <dbReference type="RefSeq" id="XP_019845761.2"/>
    </source>
</evidence>
<dbReference type="AlphaFoldDB" id="A0A6J0RIU5"/>